<reference evidence="8" key="1">
    <citation type="journal article" date="2020" name="mSystems">
        <title>Genome- and Community-Level Interaction Insights into Carbon Utilization and Element Cycling Functions of Hydrothermarchaeota in Hydrothermal Sediment.</title>
        <authorList>
            <person name="Zhou Z."/>
            <person name="Liu Y."/>
            <person name="Xu W."/>
            <person name="Pan J."/>
            <person name="Luo Z.H."/>
            <person name="Li M."/>
        </authorList>
    </citation>
    <scope>NUCLEOTIDE SEQUENCE [LARGE SCALE GENOMIC DNA]</scope>
    <source>
        <strain evidence="8">SpSt-102</strain>
    </source>
</reference>
<evidence type="ECO:0000256" key="1">
    <source>
        <dbReference type="ARBA" id="ARBA00007074"/>
    </source>
</evidence>
<dbReference type="InterPro" id="IPR038765">
    <property type="entry name" value="Papain-like_cys_pep_sf"/>
</dbReference>
<dbReference type="PROSITE" id="PS51935">
    <property type="entry name" value="NLPC_P60"/>
    <property type="match status" value="1"/>
</dbReference>
<comment type="caution">
    <text evidence="8">The sequence shown here is derived from an EMBL/GenBank/DDBJ whole genome shotgun (WGS) entry which is preliminary data.</text>
</comment>
<evidence type="ECO:0000256" key="4">
    <source>
        <dbReference type="ARBA" id="ARBA00022807"/>
    </source>
</evidence>
<name>A0A7C5V5K4_9FIRM</name>
<dbReference type="Pfam" id="PF00877">
    <property type="entry name" value="NLPC_P60"/>
    <property type="match status" value="1"/>
</dbReference>
<gene>
    <name evidence="8" type="ORF">ENL71_05280</name>
</gene>
<dbReference type="AlphaFoldDB" id="A0A7C5V5K4"/>
<dbReference type="InterPro" id="IPR000064">
    <property type="entry name" value="NLP_P60_dom"/>
</dbReference>
<evidence type="ECO:0000259" key="7">
    <source>
        <dbReference type="PROSITE" id="PS51935"/>
    </source>
</evidence>
<keyword evidence="3 8" id="KW-0378">Hydrolase</keyword>
<organism evidence="8">
    <name type="scientific">Caldicellulosiruptor owensensis</name>
    <dbReference type="NCBI Taxonomy" id="55205"/>
    <lineage>
        <taxon>Bacteria</taxon>
        <taxon>Bacillati</taxon>
        <taxon>Bacillota</taxon>
        <taxon>Bacillota incertae sedis</taxon>
        <taxon>Caldicellulosiruptorales</taxon>
        <taxon>Caldicellulosiruptoraceae</taxon>
        <taxon>Caldicellulosiruptor</taxon>
    </lineage>
</organism>
<dbReference type="PANTHER" id="PTHR47053:SF1">
    <property type="entry name" value="MUREIN DD-ENDOPEPTIDASE MEPH-RELATED"/>
    <property type="match status" value="1"/>
</dbReference>
<protein>
    <submittedName>
        <fullName evidence="8">Glycoside hydrolase</fullName>
    </submittedName>
</protein>
<dbReference type="GO" id="GO:0006508">
    <property type="term" value="P:proteolysis"/>
    <property type="evidence" value="ECO:0007669"/>
    <property type="project" value="UniProtKB-KW"/>
</dbReference>
<dbReference type="GO" id="GO:0008234">
    <property type="term" value="F:cysteine-type peptidase activity"/>
    <property type="evidence" value="ECO:0007669"/>
    <property type="project" value="UniProtKB-KW"/>
</dbReference>
<dbReference type="Gene3D" id="2.30.30.40">
    <property type="entry name" value="SH3 Domains"/>
    <property type="match status" value="2"/>
</dbReference>
<feature type="domain" description="SH3b" evidence="6">
    <location>
        <begin position="24"/>
        <end position="85"/>
    </location>
</feature>
<keyword evidence="5" id="KW-0732">Signal</keyword>
<feature type="domain" description="SH3b" evidence="6">
    <location>
        <begin position="104"/>
        <end position="169"/>
    </location>
</feature>
<dbReference type="InterPro" id="IPR051202">
    <property type="entry name" value="Peptidase_C40"/>
</dbReference>
<keyword evidence="4" id="KW-0788">Thiol protease</keyword>
<dbReference type="InterPro" id="IPR003646">
    <property type="entry name" value="SH3-like_bac-type"/>
</dbReference>
<evidence type="ECO:0000256" key="5">
    <source>
        <dbReference type="SAM" id="SignalP"/>
    </source>
</evidence>
<proteinExistence type="inferred from homology"/>
<accession>A0A7C5V5K4</accession>
<dbReference type="PROSITE" id="PS51781">
    <property type="entry name" value="SH3B"/>
    <property type="match status" value="2"/>
</dbReference>
<dbReference type="SMART" id="SM00287">
    <property type="entry name" value="SH3b"/>
    <property type="match status" value="2"/>
</dbReference>
<dbReference type="PANTHER" id="PTHR47053">
    <property type="entry name" value="MUREIN DD-ENDOPEPTIDASE MEPH-RELATED"/>
    <property type="match status" value="1"/>
</dbReference>
<evidence type="ECO:0000256" key="2">
    <source>
        <dbReference type="ARBA" id="ARBA00022670"/>
    </source>
</evidence>
<evidence type="ECO:0000259" key="6">
    <source>
        <dbReference type="PROSITE" id="PS51781"/>
    </source>
</evidence>
<evidence type="ECO:0000256" key="3">
    <source>
        <dbReference type="ARBA" id="ARBA00022801"/>
    </source>
</evidence>
<dbReference type="SUPFAM" id="SSF54001">
    <property type="entry name" value="Cysteine proteinases"/>
    <property type="match status" value="1"/>
</dbReference>
<evidence type="ECO:0000313" key="8">
    <source>
        <dbReference type="EMBL" id="HHS01925.1"/>
    </source>
</evidence>
<keyword evidence="2" id="KW-0645">Protease</keyword>
<feature type="signal peptide" evidence="5">
    <location>
        <begin position="1"/>
        <end position="24"/>
    </location>
</feature>
<sequence>MNFRCLIAIILGIFLMFFSASAFAQSAQAKSTINIRSAPSTSSKILGVFPKGFKAQVLSDAGRWVKISYDGIVGYVKSDYITITNEKRSTVSNTSRASTAKTTAKTAQATVLKDNARLRSDMSTSSKILKTLKSGSKVYVLSREQNGWVKVKTLDGTVGYMAYYLLKMPSQFTSITVSRGGFERSQAETFENLSLAQRILEFAQRFYGVRYSYGGTSPSTGFDCSGFVQFVFKNFGIHLERTAAGMAMANGKRVSYNEIRPGDLLFFDTDGGKNYINHVGIYLGDGKFIHASSAKRRVTITDLNSFYGRFYMMAKRVIK</sequence>
<dbReference type="EMBL" id="DRUZ01000066">
    <property type="protein sequence ID" value="HHS01925.1"/>
    <property type="molecule type" value="Genomic_DNA"/>
</dbReference>
<feature type="chain" id="PRO_5039017114" evidence="5">
    <location>
        <begin position="25"/>
        <end position="319"/>
    </location>
</feature>
<dbReference type="Gene3D" id="3.90.1720.10">
    <property type="entry name" value="endopeptidase domain like (from Nostoc punctiforme)"/>
    <property type="match status" value="1"/>
</dbReference>
<feature type="domain" description="NlpC/P60" evidence="7">
    <location>
        <begin position="193"/>
        <end position="318"/>
    </location>
</feature>
<comment type="similarity">
    <text evidence="1">Belongs to the peptidase C40 family.</text>
</comment>
<dbReference type="Pfam" id="PF08239">
    <property type="entry name" value="SH3_3"/>
    <property type="match status" value="2"/>
</dbReference>